<comment type="caution">
    <text evidence="5">The sequence shown here is derived from an EMBL/GenBank/DDBJ whole genome shotgun (WGS) entry which is preliminary data.</text>
</comment>
<evidence type="ECO:0000256" key="1">
    <source>
        <dbReference type="ARBA" id="ARBA00004496"/>
    </source>
</evidence>
<gene>
    <name evidence="5" type="primary">lysM</name>
    <name evidence="5" type="ORF">ES692_13335</name>
</gene>
<dbReference type="OrthoDB" id="370541at2"/>
<accession>A0A5C7B7Y6</accession>
<comment type="subcellular location">
    <subcellularLocation>
        <location evidence="1">Cytoplasm</location>
    </subcellularLocation>
</comment>
<organism evidence="5 6">
    <name type="scientific">Psychroserpens burtonensis</name>
    <dbReference type="NCBI Taxonomy" id="49278"/>
    <lineage>
        <taxon>Bacteria</taxon>
        <taxon>Pseudomonadati</taxon>
        <taxon>Bacteroidota</taxon>
        <taxon>Flavobacteriia</taxon>
        <taxon>Flavobacteriales</taxon>
        <taxon>Flavobacteriaceae</taxon>
        <taxon>Psychroserpens</taxon>
    </lineage>
</organism>
<dbReference type="InterPro" id="IPR018392">
    <property type="entry name" value="LysM"/>
</dbReference>
<keyword evidence="6" id="KW-1185">Reference proteome</keyword>
<proteinExistence type="predicted"/>
<dbReference type="InterPro" id="IPR036779">
    <property type="entry name" value="LysM_dom_sf"/>
</dbReference>
<dbReference type="SMART" id="SM00257">
    <property type="entry name" value="LysM"/>
    <property type="match status" value="1"/>
</dbReference>
<keyword evidence="2" id="KW-0963">Cytoplasm</keyword>
<dbReference type="RefSeq" id="WP_028872361.1">
    <property type="nucleotide sequence ID" value="NZ_VOSB01000019.1"/>
</dbReference>
<evidence type="ECO:0000259" key="4">
    <source>
        <dbReference type="PROSITE" id="PS51782"/>
    </source>
</evidence>
<dbReference type="STRING" id="1123037.GCA_000425305_02601"/>
<dbReference type="SUPFAM" id="SSF54106">
    <property type="entry name" value="LysM domain"/>
    <property type="match status" value="1"/>
</dbReference>
<dbReference type="PANTHER" id="PTHR34700">
    <property type="entry name" value="POTASSIUM BINDING PROTEIN KBP"/>
    <property type="match status" value="1"/>
</dbReference>
<dbReference type="FunFam" id="3.10.350.10:FF:000001">
    <property type="entry name" value="Peptidoglycan-binding protein LysM"/>
    <property type="match status" value="1"/>
</dbReference>
<dbReference type="CDD" id="cd00118">
    <property type="entry name" value="LysM"/>
    <property type="match status" value="1"/>
</dbReference>
<dbReference type="InterPro" id="IPR052196">
    <property type="entry name" value="Bact_Kbp"/>
</dbReference>
<evidence type="ECO:0000313" key="5">
    <source>
        <dbReference type="EMBL" id="TXE16301.1"/>
    </source>
</evidence>
<dbReference type="EMBL" id="VOSB01000019">
    <property type="protein sequence ID" value="TXE16301.1"/>
    <property type="molecule type" value="Genomic_DNA"/>
</dbReference>
<dbReference type="NCBIfam" id="NF008399">
    <property type="entry name" value="PRK11198.1"/>
    <property type="match status" value="1"/>
</dbReference>
<name>A0A5C7B7Y6_9FLAO</name>
<dbReference type="PANTHER" id="PTHR34700:SF8">
    <property type="entry name" value="POTASSIUM BINDING PROTEIN KBP"/>
    <property type="match status" value="1"/>
</dbReference>
<dbReference type="Pfam" id="PF01476">
    <property type="entry name" value="LysM"/>
    <property type="match status" value="1"/>
</dbReference>
<dbReference type="PROSITE" id="PS51782">
    <property type="entry name" value="LYSM"/>
    <property type="match status" value="1"/>
</dbReference>
<evidence type="ECO:0000313" key="6">
    <source>
        <dbReference type="Proteomes" id="UP000321938"/>
    </source>
</evidence>
<protein>
    <recommendedName>
        <fullName evidence="3">Potassium binding protein Kbp</fullName>
    </recommendedName>
</protein>
<dbReference type="Proteomes" id="UP000321938">
    <property type="component" value="Unassembled WGS sequence"/>
</dbReference>
<evidence type="ECO:0000256" key="3">
    <source>
        <dbReference type="ARBA" id="ARBA00072219"/>
    </source>
</evidence>
<sequence>MGLFSFIKNAGAMVFGIGRAADEETIETSKEVDATELRLEEAAARNMEETITDLELQVENLSVFVDDDMAKVSGLAYDQATKEKIILVIGNTAGISSVDDQMTVEHVAPEAQFHAVVSGDTLGKIAKYYYGNAMKYPEIFEANKPMLSDPDKIYVGQVLRIPNLD</sequence>
<dbReference type="GO" id="GO:0005737">
    <property type="term" value="C:cytoplasm"/>
    <property type="evidence" value="ECO:0007669"/>
    <property type="project" value="UniProtKB-SubCell"/>
</dbReference>
<dbReference type="AlphaFoldDB" id="A0A5C7B7Y6"/>
<evidence type="ECO:0000256" key="2">
    <source>
        <dbReference type="ARBA" id="ARBA00022490"/>
    </source>
</evidence>
<reference evidence="5 6" key="1">
    <citation type="submission" date="2019-08" db="EMBL/GenBank/DDBJ databases">
        <title>Genome of Psychroserpens burtonensis ACAM 167.</title>
        <authorList>
            <person name="Bowman J.P."/>
        </authorList>
    </citation>
    <scope>NUCLEOTIDE SEQUENCE [LARGE SCALE GENOMIC DNA]</scope>
    <source>
        <strain evidence="5 6">ACAM 167</strain>
    </source>
</reference>
<dbReference type="Gene3D" id="3.10.350.10">
    <property type="entry name" value="LysM domain"/>
    <property type="match status" value="1"/>
</dbReference>
<feature type="domain" description="LysM" evidence="4">
    <location>
        <begin position="112"/>
        <end position="161"/>
    </location>
</feature>